<name>A0A9P6M377_9FUNG</name>
<feature type="compositionally biased region" description="Acidic residues" evidence="6">
    <location>
        <begin position="123"/>
        <end position="140"/>
    </location>
</feature>
<dbReference type="InterPro" id="IPR013907">
    <property type="entry name" value="Sds3"/>
</dbReference>
<dbReference type="GO" id="GO:0005654">
    <property type="term" value="C:nucleoplasm"/>
    <property type="evidence" value="ECO:0007669"/>
    <property type="project" value="UniProtKB-ARBA"/>
</dbReference>
<feature type="compositionally biased region" description="Basic and acidic residues" evidence="6">
    <location>
        <begin position="193"/>
        <end position="202"/>
    </location>
</feature>
<sequence>MITKDKTGSSSSIANDSGTSLSGSVDKLNKRASTSTGGDADNTVVSTGAEFGPNGYNKTNNNSRKQDEDGNIDMKDVSLPSVKDQGQGDSKRSSTNKPVTSSSVLTREKLSAEDLNGGLLDGTLDDVDDEDLDGDTEDTEAAQGSEGVFHEQDNDDEENDKNVDDGEGENEENDKHPDSEGEDAQEPTPVNKDGTESQHSEGSEDGDGDLTIGEHDDDAEDEATAGIHTDDEGSEHPEEEEEEEDEDEEEEAEEGEDEDDVAEEEEDEGEEDDDEDDDAMKVSTKPTDVKKDASSYPQKPVLNRPSQLIEEELKDSGDELSDLSEFDDSDDSDDEVAQGPTSKSTKTGTTNSSSAVTASAATTAANAANAATNATAAPKAKEQEEKAKRDVKDQMETNDQHSDKESEFGAAENEDAHDEKAEGEDDAEEEEDLEKRQVHIDALEALTTIEIEFANLRDKMYEERMMELDKEVEMINDGTHPELSTLTKEITDKQEQRLRIAKAWRTHMMVIAQSEFEIKEYQAHCTFQSKKRELRVNIRDDLGKKMRKLSMELTLSLQTLLADRQSLVRARKLRRLEVNELRKTSEQYGFPASAGVSTISAVELDEDFEAMRLPRPALQMNTVENGYFGDDRLKGLWHHFNFSPRYYHQNKKQNKTGARSEVEIVVEGSQCKVDGIWYKPNDLVVVLDAVLGQYNAKYLFFANEEVILQKTDGSKSCLHLSMFQARKLYMQPRP</sequence>
<protein>
    <submittedName>
        <fullName evidence="7">Uncharacterized protein</fullName>
    </submittedName>
</protein>
<keyword evidence="2" id="KW-0678">Repressor</keyword>
<feature type="compositionally biased region" description="Acidic residues" evidence="6">
    <location>
        <begin position="237"/>
        <end position="278"/>
    </location>
</feature>
<evidence type="ECO:0000256" key="1">
    <source>
        <dbReference type="ARBA" id="ARBA00004123"/>
    </source>
</evidence>
<feature type="compositionally biased region" description="Polar residues" evidence="6">
    <location>
        <begin position="8"/>
        <end position="23"/>
    </location>
</feature>
<keyword evidence="8" id="KW-1185">Reference proteome</keyword>
<evidence type="ECO:0000256" key="5">
    <source>
        <dbReference type="ARBA" id="ARBA00023242"/>
    </source>
</evidence>
<feature type="compositionally biased region" description="Acidic residues" evidence="6">
    <location>
        <begin position="412"/>
        <end position="432"/>
    </location>
</feature>
<dbReference type="GO" id="GO:0010468">
    <property type="term" value="P:regulation of gene expression"/>
    <property type="evidence" value="ECO:0007669"/>
    <property type="project" value="UniProtKB-ARBA"/>
</dbReference>
<evidence type="ECO:0000313" key="7">
    <source>
        <dbReference type="EMBL" id="KAF9963924.1"/>
    </source>
</evidence>
<evidence type="ECO:0000256" key="2">
    <source>
        <dbReference type="ARBA" id="ARBA00022491"/>
    </source>
</evidence>
<evidence type="ECO:0000313" key="8">
    <source>
        <dbReference type="Proteomes" id="UP000749646"/>
    </source>
</evidence>
<proteinExistence type="predicted"/>
<feature type="compositionally biased region" description="Acidic residues" evidence="6">
    <location>
        <begin position="153"/>
        <end position="172"/>
    </location>
</feature>
<evidence type="ECO:0000256" key="6">
    <source>
        <dbReference type="SAM" id="MobiDB-lite"/>
    </source>
</evidence>
<keyword evidence="3" id="KW-0805">Transcription regulation</keyword>
<feature type="compositionally biased region" description="Low complexity" evidence="6">
    <location>
        <begin position="341"/>
        <end position="378"/>
    </location>
</feature>
<organism evidence="7 8">
    <name type="scientific">Modicella reniformis</name>
    <dbReference type="NCBI Taxonomy" id="1440133"/>
    <lineage>
        <taxon>Eukaryota</taxon>
        <taxon>Fungi</taxon>
        <taxon>Fungi incertae sedis</taxon>
        <taxon>Mucoromycota</taxon>
        <taxon>Mortierellomycotina</taxon>
        <taxon>Mortierellomycetes</taxon>
        <taxon>Mortierellales</taxon>
        <taxon>Mortierellaceae</taxon>
        <taxon>Modicella</taxon>
    </lineage>
</organism>
<dbReference type="OrthoDB" id="20886at2759"/>
<gene>
    <name evidence="7" type="ORF">BGZ65_005649</name>
</gene>
<feature type="region of interest" description="Disordered" evidence="6">
    <location>
        <begin position="1"/>
        <end position="434"/>
    </location>
</feature>
<dbReference type="Pfam" id="PF08598">
    <property type="entry name" value="Sds3"/>
    <property type="match status" value="1"/>
</dbReference>
<comment type="subcellular location">
    <subcellularLocation>
        <location evidence="1">Nucleus</location>
    </subcellularLocation>
</comment>
<dbReference type="EMBL" id="JAAAHW010006247">
    <property type="protein sequence ID" value="KAF9963924.1"/>
    <property type="molecule type" value="Genomic_DNA"/>
</dbReference>
<feature type="compositionally biased region" description="Polar residues" evidence="6">
    <location>
        <begin position="93"/>
        <end position="105"/>
    </location>
</feature>
<dbReference type="SMART" id="SM01401">
    <property type="entry name" value="Sds3"/>
    <property type="match status" value="1"/>
</dbReference>
<feature type="compositionally biased region" description="Acidic residues" evidence="6">
    <location>
        <begin position="309"/>
        <end position="336"/>
    </location>
</feature>
<keyword evidence="5" id="KW-0539">Nucleus</keyword>
<accession>A0A9P6M377</accession>
<keyword evidence="4" id="KW-0804">Transcription</keyword>
<dbReference type="AlphaFoldDB" id="A0A9P6M377"/>
<reference evidence="7" key="1">
    <citation type="journal article" date="2020" name="Fungal Divers.">
        <title>Resolving the Mortierellaceae phylogeny through synthesis of multi-gene phylogenetics and phylogenomics.</title>
        <authorList>
            <person name="Vandepol N."/>
            <person name="Liber J."/>
            <person name="Desiro A."/>
            <person name="Na H."/>
            <person name="Kennedy M."/>
            <person name="Barry K."/>
            <person name="Grigoriev I.V."/>
            <person name="Miller A.N."/>
            <person name="O'Donnell K."/>
            <person name="Stajich J.E."/>
            <person name="Bonito G."/>
        </authorList>
    </citation>
    <scope>NUCLEOTIDE SEQUENCE</scope>
    <source>
        <strain evidence="7">MES-2147</strain>
    </source>
</reference>
<feature type="compositionally biased region" description="Basic and acidic residues" evidence="6">
    <location>
        <begin position="379"/>
        <end position="407"/>
    </location>
</feature>
<evidence type="ECO:0000256" key="3">
    <source>
        <dbReference type="ARBA" id="ARBA00023015"/>
    </source>
</evidence>
<feature type="compositionally biased region" description="Basic and acidic residues" evidence="6">
    <location>
        <begin position="64"/>
        <end position="76"/>
    </location>
</feature>
<dbReference type="Proteomes" id="UP000749646">
    <property type="component" value="Unassembled WGS sequence"/>
</dbReference>
<evidence type="ECO:0000256" key="4">
    <source>
        <dbReference type="ARBA" id="ARBA00023163"/>
    </source>
</evidence>
<feature type="compositionally biased region" description="Low complexity" evidence="6">
    <location>
        <begin position="113"/>
        <end position="122"/>
    </location>
</feature>
<comment type="caution">
    <text evidence="7">The sequence shown here is derived from an EMBL/GenBank/DDBJ whole genome shotgun (WGS) entry which is preliminary data.</text>
</comment>